<evidence type="ECO:0000313" key="1">
    <source>
        <dbReference type="EMBL" id="KAF6141503.1"/>
    </source>
</evidence>
<dbReference type="AlphaFoldDB" id="A0A7J7LFV4"/>
<evidence type="ECO:0008006" key="3">
    <source>
        <dbReference type="Google" id="ProtNLM"/>
    </source>
</evidence>
<dbReference type="PANTHER" id="PTHR33116:SF78">
    <property type="entry name" value="OS12G0587133 PROTEIN"/>
    <property type="match status" value="1"/>
</dbReference>
<comment type="caution">
    <text evidence="1">The sequence shown here is derived from an EMBL/GenBank/DDBJ whole genome shotgun (WGS) entry which is preliminary data.</text>
</comment>
<reference evidence="1 2" key="1">
    <citation type="journal article" date="2020" name="IScience">
        <title>Genome Sequencing of the Endangered Kingdonia uniflora (Circaeasteraceae, Ranunculales) Reveals Potential Mechanisms of Evolutionary Specialization.</title>
        <authorList>
            <person name="Sun Y."/>
            <person name="Deng T."/>
            <person name="Zhang A."/>
            <person name="Moore M.J."/>
            <person name="Landis J.B."/>
            <person name="Lin N."/>
            <person name="Zhang H."/>
            <person name="Zhang X."/>
            <person name="Huang J."/>
            <person name="Zhang X."/>
            <person name="Sun H."/>
            <person name="Wang H."/>
        </authorList>
    </citation>
    <scope>NUCLEOTIDE SEQUENCE [LARGE SCALE GENOMIC DNA]</scope>
    <source>
        <strain evidence="1">TB1705</strain>
        <tissue evidence="1">Leaf</tissue>
    </source>
</reference>
<organism evidence="1 2">
    <name type="scientific">Kingdonia uniflora</name>
    <dbReference type="NCBI Taxonomy" id="39325"/>
    <lineage>
        <taxon>Eukaryota</taxon>
        <taxon>Viridiplantae</taxon>
        <taxon>Streptophyta</taxon>
        <taxon>Embryophyta</taxon>
        <taxon>Tracheophyta</taxon>
        <taxon>Spermatophyta</taxon>
        <taxon>Magnoliopsida</taxon>
        <taxon>Ranunculales</taxon>
        <taxon>Circaeasteraceae</taxon>
        <taxon>Kingdonia</taxon>
    </lineage>
</organism>
<evidence type="ECO:0000313" key="2">
    <source>
        <dbReference type="Proteomes" id="UP000541444"/>
    </source>
</evidence>
<proteinExistence type="predicted"/>
<dbReference type="OrthoDB" id="1306001at2759"/>
<dbReference type="Proteomes" id="UP000541444">
    <property type="component" value="Unassembled WGS sequence"/>
</dbReference>
<sequence>MKSVEWSYESINGDDALCSLKDLKLENEWTTVRNRKNMRLYKAKASNFPKKKVTKRQQQRLRMFINKAWMDMHRDWKYTVLAKTSSGHAPLIGWDMGLPKATNTPYRFCKMWINHDQFLDTVKLSWEKELQGDPLYVLNVENDGITVELNQAKQQATMAQKNEEELWKQKSRVQWLESGDRNTTYFLAMAKIRRTKSLIHRIKSKDGVILEDQIFSEPKSKLFLGTMKTEKKERIKELFGLKVGIYPENYLGIPIMQGRAAKSTIWPLIKMINKRANGWVGSMLSIQGRVVLVKSVLRRLSVYNIGVYKWPMSGNTNIRKACVVGWNKTCKPRKEGGIDIRSLKEVNLSLLMKLAWNFLNGQDDCSKLMRAKFSTKSGNRINSTQGSSVWAGIRRVVTEVEQRSGWIIGDEKDIDLWRDNWGHQLPLKELINSDSIPWNCLKAKVSSIIQDGHWRVHSDMETILQRLNIDLSTIQIRCGQLDRRIWKPDIHGRFLVKSAFQEIRNKGPLCWLSKYVYRQAIHPRLSLWG</sequence>
<name>A0A7J7LFV4_9MAGN</name>
<keyword evidence="2" id="KW-1185">Reference proteome</keyword>
<gene>
    <name evidence="1" type="ORF">GIB67_012265</name>
</gene>
<protein>
    <recommendedName>
        <fullName evidence="3">Reverse transcriptase</fullName>
    </recommendedName>
</protein>
<dbReference type="PANTHER" id="PTHR33116">
    <property type="entry name" value="REVERSE TRANSCRIPTASE ZINC-BINDING DOMAIN-CONTAINING PROTEIN-RELATED-RELATED"/>
    <property type="match status" value="1"/>
</dbReference>
<dbReference type="EMBL" id="JACGCM010002321">
    <property type="protein sequence ID" value="KAF6141503.1"/>
    <property type="molecule type" value="Genomic_DNA"/>
</dbReference>
<accession>A0A7J7LFV4</accession>